<protein>
    <recommendedName>
        <fullName evidence="4">DUF7356 domain-containing protein</fullName>
    </recommendedName>
</protein>
<feature type="region of interest" description="Disordered" evidence="1">
    <location>
        <begin position="274"/>
        <end position="327"/>
    </location>
</feature>
<feature type="compositionally biased region" description="Basic and acidic residues" evidence="1">
    <location>
        <begin position="276"/>
        <end position="288"/>
    </location>
</feature>
<reference evidence="5" key="1">
    <citation type="submission" date="2018-04" db="EMBL/GenBank/DDBJ databases">
        <title>WGS assembly of Panicum hallii.</title>
        <authorList>
            <person name="Lovell J."/>
            <person name="Jenkins J."/>
            <person name="Lowry D."/>
            <person name="Mamidi S."/>
            <person name="Sreedasyam A."/>
            <person name="Weng X."/>
            <person name="Barry K."/>
            <person name="Bonette J."/>
            <person name="Campitelli B."/>
            <person name="Daum C."/>
            <person name="Gordon S."/>
            <person name="Gould B."/>
            <person name="Lipzen A."/>
            <person name="Macqueen A."/>
            <person name="Palacio-Mejia J."/>
            <person name="Plott C."/>
            <person name="Shakirov E."/>
            <person name="Shu S."/>
            <person name="Yoshinaga Y."/>
            <person name="Zane M."/>
            <person name="Rokhsar D."/>
            <person name="Grimwood J."/>
            <person name="Schmutz J."/>
            <person name="Juenger T."/>
        </authorList>
    </citation>
    <scope>NUCLEOTIDE SEQUENCE [LARGE SCALE GENOMIC DNA]</scope>
    <source>
        <strain evidence="5">FIL2</strain>
    </source>
</reference>
<feature type="domain" description="DUF7356" evidence="4">
    <location>
        <begin position="117"/>
        <end position="215"/>
    </location>
</feature>
<feature type="compositionally biased region" description="Polar residues" evidence="1">
    <location>
        <begin position="33"/>
        <end position="43"/>
    </location>
</feature>
<feature type="region of interest" description="Disordered" evidence="1">
    <location>
        <begin position="22"/>
        <end position="104"/>
    </location>
</feature>
<accession>A0A2S3H9G3</accession>
<feature type="chain" id="PRO_5015771126" description="DUF7356 domain-containing protein" evidence="3">
    <location>
        <begin position="20"/>
        <end position="327"/>
    </location>
</feature>
<evidence type="ECO:0000259" key="4">
    <source>
        <dbReference type="Pfam" id="PF24053"/>
    </source>
</evidence>
<evidence type="ECO:0000256" key="2">
    <source>
        <dbReference type="SAM" id="Phobius"/>
    </source>
</evidence>
<dbReference type="Pfam" id="PF24053">
    <property type="entry name" value="DUF7356"/>
    <property type="match status" value="1"/>
</dbReference>
<proteinExistence type="predicted"/>
<dbReference type="InterPro" id="IPR055780">
    <property type="entry name" value="DUF7356"/>
</dbReference>
<feature type="compositionally biased region" description="Acidic residues" evidence="1">
    <location>
        <begin position="289"/>
        <end position="299"/>
    </location>
</feature>
<gene>
    <name evidence="5" type="ORF">PAHAL_3G173400</name>
</gene>
<dbReference type="PANTHER" id="PTHR34200">
    <property type="entry name" value="DENTIN SIALOPHOSPHOPROTEIN-LIKE ISOFORM X1"/>
    <property type="match status" value="1"/>
</dbReference>
<keyword evidence="2" id="KW-0472">Membrane</keyword>
<evidence type="ECO:0000313" key="5">
    <source>
        <dbReference type="EMBL" id="PAN18032.1"/>
    </source>
</evidence>
<keyword evidence="2" id="KW-1133">Transmembrane helix</keyword>
<organism evidence="5">
    <name type="scientific">Panicum hallii</name>
    <dbReference type="NCBI Taxonomy" id="206008"/>
    <lineage>
        <taxon>Eukaryota</taxon>
        <taxon>Viridiplantae</taxon>
        <taxon>Streptophyta</taxon>
        <taxon>Embryophyta</taxon>
        <taxon>Tracheophyta</taxon>
        <taxon>Spermatophyta</taxon>
        <taxon>Magnoliopsida</taxon>
        <taxon>Liliopsida</taxon>
        <taxon>Poales</taxon>
        <taxon>Poaceae</taxon>
        <taxon>PACMAD clade</taxon>
        <taxon>Panicoideae</taxon>
        <taxon>Panicodae</taxon>
        <taxon>Paniceae</taxon>
        <taxon>Panicinae</taxon>
        <taxon>Panicum</taxon>
        <taxon>Panicum sect. Panicum</taxon>
    </lineage>
</organism>
<dbReference type="EMBL" id="CM008048">
    <property type="protein sequence ID" value="PAN18032.1"/>
    <property type="molecule type" value="Genomic_DNA"/>
</dbReference>
<dbReference type="AlphaFoldDB" id="A0A2S3H9G3"/>
<evidence type="ECO:0000256" key="1">
    <source>
        <dbReference type="SAM" id="MobiDB-lite"/>
    </source>
</evidence>
<feature type="transmembrane region" description="Helical" evidence="2">
    <location>
        <begin position="232"/>
        <end position="251"/>
    </location>
</feature>
<name>A0A2S3H9G3_9POAL</name>
<evidence type="ECO:0000256" key="3">
    <source>
        <dbReference type="SAM" id="SignalP"/>
    </source>
</evidence>
<keyword evidence="3" id="KW-0732">Signal</keyword>
<dbReference type="Gramene" id="PAN18032">
    <property type="protein sequence ID" value="PAN18032"/>
    <property type="gene ID" value="PAHAL_3G173400"/>
</dbReference>
<feature type="compositionally biased region" description="Basic and acidic residues" evidence="1">
    <location>
        <begin position="44"/>
        <end position="60"/>
    </location>
</feature>
<dbReference type="PANTHER" id="PTHR34200:SF8">
    <property type="entry name" value="TRANSMEMBRANE PROTEIN"/>
    <property type="match status" value="1"/>
</dbReference>
<feature type="signal peptide" evidence="3">
    <location>
        <begin position="1"/>
        <end position="19"/>
    </location>
</feature>
<feature type="compositionally biased region" description="Basic and acidic residues" evidence="1">
    <location>
        <begin position="68"/>
        <end position="99"/>
    </location>
</feature>
<keyword evidence="2" id="KW-0812">Transmembrane</keyword>
<dbReference type="Proteomes" id="UP000243499">
    <property type="component" value="Chromosome 3"/>
</dbReference>
<sequence>MRWGGALLLVAVLAVAAVAKESADDTLPVETNGDGSNAQSGVENSEHHDETNPNEEHVTHENGGVKNDTSESNKKDNSTEETNIRRDGSVLQPKDKDSSTIKSSQAKDFLKDPLIMECDPSHRCIIENRKFIACLKVPGEDSLALSLLMDNKGMDPLDVSIRAPDYVTLAEDTVHVEANDHHETQVSVSISDAANNTAIVLKVAGESCAINIHSAVAREAVRVIRMPLTSTYTLLPVVLLFAVVGACVKLWRMCKQNGGPAYQKLDIAELPVSIGGKKEPNQSDKWDDNWGDDWDDEEAPMTPSKPIPNPSSKGLAPRRSTKDGWKD</sequence>